<dbReference type="Gene3D" id="1.20.225.20">
    <property type="entry name" value="Ub domain-containing protein, DC-UbP/UBTD2, N-terminal domain"/>
    <property type="match status" value="1"/>
</dbReference>
<sequence length="295" mass="32234">MGCCASRPTDDGTPAVRAHSSSSRNITAPSTRRAPTTSPRASHVSQPNAPPSRSRSEVIERPNTALKPIPPAQRSRLPTTLASSASKTSSRIKPLTDPTSLTWTRARLQKERDDWWDTQVTGSEEIWGAIRLAAQHLQAGQLQEAQTMLDVTGCTCPTGLFWRGVYDPTGVQYKVPEWVVVEPDGLVEDHVDDKMLAGPVAASPDAQDDDDDGPDELASVRVRTSHDSKDVILDIHKKDSVAVIIGKLKEAAQINASARVRLAYGGRVYHDYEVLEAQPHWNFANGFVLNALVFQ</sequence>
<dbReference type="HOGENOM" id="CLU_080505_0_0_1"/>
<dbReference type="Pfam" id="PF16455">
    <property type="entry name" value="UBD"/>
    <property type="match status" value="1"/>
</dbReference>
<dbReference type="GeneID" id="19399557"/>
<dbReference type="InterPro" id="IPR039869">
    <property type="entry name" value="UBTD1/2"/>
</dbReference>
<organism evidence="3 4">
    <name type="scientific">Exserohilum turcicum (strain 28A)</name>
    <name type="common">Northern leaf blight fungus</name>
    <name type="synonym">Setosphaeria turcica</name>
    <dbReference type="NCBI Taxonomy" id="671987"/>
    <lineage>
        <taxon>Eukaryota</taxon>
        <taxon>Fungi</taxon>
        <taxon>Dikarya</taxon>
        <taxon>Ascomycota</taxon>
        <taxon>Pezizomycotina</taxon>
        <taxon>Dothideomycetes</taxon>
        <taxon>Pleosporomycetidae</taxon>
        <taxon>Pleosporales</taxon>
        <taxon>Pleosporineae</taxon>
        <taxon>Pleosporaceae</taxon>
        <taxon>Exserohilum</taxon>
    </lineage>
</organism>
<keyword evidence="4" id="KW-1185">Reference proteome</keyword>
<dbReference type="eggNOG" id="KOG0013">
    <property type="taxonomic scope" value="Eukaryota"/>
</dbReference>
<reference evidence="3 4" key="2">
    <citation type="journal article" date="2013" name="PLoS Genet.">
        <title>Comparative genome structure, secondary metabolite, and effector coding capacity across Cochliobolus pathogens.</title>
        <authorList>
            <person name="Condon B.J."/>
            <person name="Leng Y."/>
            <person name="Wu D."/>
            <person name="Bushley K.E."/>
            <person name="Ohm R.A."/>
            <person name="Otillar R."/>
            <person name="Martin J."/>
            <person name="Schackwitz W."/>
            <person name="Grimwood J."/>
            <person name="MohdZainudin N."/>
            <person name="Xue C."/>
            <person name="Wang R."/>
            <person name="Manning V.A."/>
            <person name="Dhillon B."/>
            <person name="Tu Z.J."/>
            <person name="Steffenson B.J."/>
            <person name="Salamov A."/>
            <person name="Sun H."/>
            <person name="Lowry S."/>
            <person name="LaButti K."/>
            <person name="Han J."/>
            <person name="Copeland A."/>
            <person name="Lindquist E."/>
            <person name="Barry K."/>
            <person name="Schmutz J."/>
            <person name="Baker S.E."/>
            <person name="Ciuffetti L.M."/>
            <person name="Grigoriev I.V."/>
            <person name="Zhong S."/>
            <person name="Turgeon B.G."/>
        </authorList>
    </citation>
    <scope>NUCLEOTIDE SEQUENCE [LARGE SCALE GENOMIC DNA]</scope>
    <source>
        <strain evidence="4">28A</strain>
    </source>
</reference>
<proteinExistence type="predicted"/>
<accession>R0I9Y0</accession>
<evidence type="ECO:0000256" key="1">
    <source>
        <dbReference type="SAM" id="MobiDB-lite"/>
    </source>
</evidence>
<feature type="compositionally biased region" description="Polar residues" evidence="1">
    <location>
        <begin position="19"/>
        <end position="53"/>
    </location>
</feature>
<dbReference type="Proteomes" id="UP000016935">
    <property type="component" value="Unassembled WGS sequence"/>
</dbReference>
<evidence type="ECO:0000259" key="2">
    <source>
        <dbReference type="Pfam" id="PF16455"/>
    </source>
</evidence>
<evidence type="ECO:0000313" key="3">
    <source>
        <dbReference type="EMBL" id="EOA82280.1"/>
    </source>
</evidence>
<dbReference type="PANTHER" id="PTHR13609">
    <property type="entry name" value="UBIQUITIN DOMAIN CONTAINING 1 PROTEIN-RELATED"/>
    <property type="match status" value="1"/>
</dbReference>
<feature type="domain" description="DC-UbP/UBTD2 N-terminal" evidence="2">
    <location>
        <begin position="100"/>
        <end position="189"/>
    </location>
</feature>
<dbReference type="AlphaFoldDB" id="R0I9Y0"/>
<feature type="compositionally biased region" description="Low complexity" evidence="1">
    <location>
        <begin position="79"/>
        <end position="89"/>
    </location>
</feature>
<dbReference type="InterPro" id="IPR038169">
    <property type="entry name" value="DC-UbP/UBTD2_N_sf"/>
</dbReference>
<evidence type="ECO:0000313" key="4">
    <source>
        <dbReference type="Proteomes" id="UP000016935"/>
    </source>
</evidence>
<protein>
    <recommendedName>
        <fullName evidence="2">DC-UbP/UBTD2 N-terminal domain-containing protein</fullName>
    </recommendedName>
</protein>
<dbReference type="OrthoDB" id="1640476at2759"/>
<gene>
    <name evidence="3" type="ORF">SETTUDRAFT_165702</name>
</gene>
<name>R0I9Y0_EXST2</name>
<dbReference type="RefSeq" id="XP_008030536.1">
    <property type="nucleotide sequence ID" value="XM_008032345.1"/>
</dbReference>
<dbReference type="InterPro" id="IPR032752">
    <property type="entry name" value="DC-UbP/UBTD2_N"/>
</dbReference>
<feature type="region of interest" description="Disordered" evidence="1">
    <location>
        <begin position="1"/>
        <end position="97"/>
    </location>
</feature>
<dbReference type="EMBL" id="KB908855">
    <property type="protein sequence ID" value="EOA82280.1"/>
    <property type="molecule type" value="Genomic_DNA"/>
</dbReference>
<reference evidence="3 4" key="1">
    <citation type="journal article" date="2012" name="PLoS Pathog.">
        <title>Diverse lifestyles and strategies of plant pathogenesis encoded in the genomes of eighteen Dothideomycetes fungi.</title>
        <authorList>
            <person name="Ohm R.A."/>
            <person name="Feau N."/>
            <person name="Henrissat B."/>
            <person name="Schoch C.L."/>
            <person name="Horwitz B.A."/>
            <person name="Barry K.W."/>
            <person name="Condon B.J."/>
            <person name="Copeland A.C."/>
            <person name="Dhillon B."/>
            <person name="Glaser F."/>
            <person name="Hesse C.N."/>
            <person name="Kosti I."/>
            <person name="LaButti K."/>
            <person name="Lindquist E.A."/>
            <person name="Lucas S."/>
            <person name="Salamov A.A."/>
            <person name="Bradshaw R.E."/>
            <person name="Ciuffetti L."/>
            <person name="Hamelin R.C."/>
            <person name="Kema G.H.J."/>
            <person name="Lawrence C."/>
            <person name="Scott J.A."/>
            <person name="Spatafora J.W."/>
            <person name="Turgeon B.G."/>
            <person name="de Wit P.J.G.M."/>
            <person name="Zhong S."/>
            <person name="Goodwin S.B."/>
            <person name="Grigoriev I.V."/>
        </authorList>
    </citation>
    <scope>NUCLEOTIDE SEQUENCE [LARGE SCALE GENOMIC DNA]</scope>
    <source>
        <strain evidence="4">28A</strain>
    </source>
</reference>